<accession>A0A5N6R166</accession>
<evidence type="ECO:0000256" key="3">
    <source>
        <dbReference type="ARBA" id="ARBA00023004"/>
    </source>
</evidence>
<dbReference type="AlphaFoldDB" id="A0A5N6R166"/>
<keyword evidence="3" id="KW-0408">Iron</keyword>
<dbReference type="PANTHER" id="PTHR10209:SF884">
    <property type="entry name" value="1-AMINOCYCLOPROPANE-1-CARBOXYLATE OXIDASE HOMOLOG 1-LIKE"/>
    <property type="match status" value="1"/>
</dbReference>
<evidence type="ECO:0000313" key="6">
    <source>
        <dbReference type="Proteomes" id="UP000327013"/>
    </source>
</evidence>
<name>A0A5N6R166_9ROSI</name>
<dbReference type="Proteomes" id="UP000327013">
    <property type="component" value="Chromosome 3"/>
</dbReference>
<sequence>MEVTSSVEFQAERESKYDRMSELKAFDESKAGVKGLADAGVTKIPRIFIHHHQQHNDDDLSGSSSSDPNFSIPVIDFECIGKDAGQRAKIVEEIRDACEKWGFFLVVNHGIEATVLDEMIDGTKSVRYNTNFDLYQARAATWRDTIYCATAPTPPKPEELPQVCRDIMIDYSNTVMRLGLTVFELLSEALGLEPNHLKDMGCADGLLVLGHYYPPCPEPDLTLGLNKHTEYIPHYRFTGPNRWPSSSTSKSMGHCHSHSGLFGRKPWRYDAGK</sequence>
<keyword evidence="2" id="KW-0560">Oxidoreductase</keyword>
<feature type="domain" description="Non-haem dioxygenase N-terminal" evidence="4">
    <location>
        <begin position="72"/>
        <end position="124"/>
    </location>
</feature>
<evidence type="ECO:0000259" key="4">
    <source>
        <dbReference type="Pfam" id="PF14226"/>
    </source>
</evidence>
<dbReference type="InterPro" id="IPR026992">
    <property type="entry name" value="DIOX_N"/>
</dbReference>
<keyword evidence="1" id="KW-0479">Metal-binding</keyword>
<protein>
    <recommendedName>
        <fullName evidence="4">Non-haem dioxygenase N-terminal domain-containing protein</fullName>
    </recommendedName>
</protein>
<evidence type="ECO:0000313" key="5">
    <source>
        <dbReference type="EMBL" id="KAE8022545.1"/>
    </source>
</evidence>
<dbReference type="SUPFAM" id="SSF51197">
    <property type="entry name" value="Clavaminate synthase-like"/>
    <property type="match status" value="1"/>
</dbReference>
<evidence type="ECO:0000256" key="1">
    <source>
        <dbReference type="ARBA" id="ARBA00022723"/>
    </source>
</evidence>
<dbReference type="OrthoDB" id="288590at2759"/>
<dbReference type="EMBL" id="CM017323">
    <property type="protein sequence ID" value="KAE8022545.1"/>
    <property type="molecule type" value="Genomic_DNA"/>
</dbReference>
<keyword evidence="6" id="KW-1185">Reference proteome</keyword>
<dbReference type="InterPro" id="IPR027443">
    <property type="entry name" value="IPNS-like_sf"/>
</dbReference>
<dbReference type="Gene3D" id="2.60.120.330">
    <property type="entry name" value="B-lactam Antibiotic, Isopenicillin N Synthase, Chain"/>
    <property type="match status" value="1"/>
</dbReference>
<organism evidence="5 6">
    <name type="scientific">Carpinus fangiana</name>
    <dbReference type="NCBI Taxonomy" id="176857"/>
    <lineage>
        <taxon>Eukaryota</taxon>
        <taxon>Viridiplantae</taxon>
        <taxon>Streptophyta</taxon>
        <taxon>Embryophyta</taxon>
        <taxon>Tracheophyta</taxon>
        <taxon>Spermatophyta</taxon>
        <taxon>Magnoliopsida</taxon>
        <taxon>eudicotyledons</taxon>
        <taxon>Gunneridae</taxon>
        <taxon>Pentapetalae</taxon>
        <taxon>rosids</taxon>
        <taxon>fabids</taxon>
        <taxon>Fagales</taxon>
        <taxon>Betulaceae</taxon>
        <taxon>Carpinus</taxon>
    </lineage>
</organism>
<dbReference type="GO" id="GO:0046872">
    <property type="term" value="F:metal ion binding"/>
    <property type="evidence" value="ECO:0007669"/>
    <property type="project" value="UniProtKB-KW"/>
</dbReference>
<proteinExistence type="predicted"/>
<dbReference type="GO" id="GO:0016491">
    <property type="term" value="F:oxidoreductase activity"/>
    <property type="evidence" value="ECO:0007669"/>
    <property type="project" value="UniProtKB-KW"/>
</dbReference>
<dbReference type="Pfam" id="PF14226">
    <property type="entry name" value="DIOX_N"/>
    <property type="match status" value="1"/>
</dbReference>
<dbReference type="PANTHER" id="PTHR10209">
    <property type="entry name" value="OXIDOREDUCTASE, 2OG-FE II OXYGENASE FAMILY PROTEIN"/>
    <property type="match status" value="1"/>
</dbReference>
<reference evidence="5 6" key="1">
    <citation type="submission" date="2019-06" db="EMBL/GenBank/DDBJ databases">
        <title>A chromosomal-level reference genome of Carpinus fangiana (Coryloideae, Betulaceae).</title>
        <authorList>
            <person name="Yang X."/>
            <person name="Wang Z."/>
            <person name="Zhang L."/>
            <person name="Hao G."/>
            <person name="Liu J."/>
            <person name="Yang Y."/>
        </authorList>
    </citation>
    <scope>NUCLEOTIDE SEQUENCE [LARGE SCALE GENOMIC DNA]</scope>
    <source>
        <strain evidence="5">Cfa_2016G</strain>
        <tissue evidence="5">Leaf</tissue>
    </source>
</reference>
<evidence type="ECO:0000256" key="2">
    <source>
        <dbReference type="ARBA" id="ARBA00023002"/>
    </source>
</evidence>
<gene>
    <name evidence="5" type="ORF">FH972_008336</name>
</gene>